<keyword evidence="3" id="KW-1185">Reference proteome</keyword>
<feature type="compositionally biased region" description="Basic and acidic residues" evidence="1">
    <location>
        <begin position="344"/>
        <end position="354"/>
    </location>
</feature>
<evidence type="ECO:0000313" key="2">
    <source>
        <dbReference type="EMBL" id="CEM02562.1"/>
    </source>
</evidence>
<organism evidence="2 3">
    <name type="scientific">Vitrella brassicaformis (strain CCMP3155)</name>
    <dbReference type="NCBI Taxonomy" id="1169540"/>
    <lineage>
        <taxon>Eukaryota</taxon>
        <taxon>Sar</taxon>
        <taxon>Alveolata</taxon>
        <taxon>Colpodellida</taxon>
        <taxon>Vitrellaceae</taxon>
        <taxon>Vitrella</taxon>
    </lineage>
</organism>
<dbReference type="AlphaFoldDB" id="A0A0G4EVV6"/>
<feature type="compositionally biased region" description="Basic and acidic residues" evidence="1">
    <location>
        <begin position="241"/>
        <end position="255"/>
    </location>
</feature>
<feature type="compositionally biased region" description="Polar residues" evidence="1">
    <location>
        <begin position="264"/>
        <end position="284"/>
    </location>
</feature>
<name>A0A0G4EVV6_VITBC</name>
<reference evidence="2 3" key="1">
    <citation type="submission" date="2014-11" db="EMBL/GenBank/DDBJ databases">
        <authorList>
            <person name="Zhu J."/>
            <person name="Qi W."/>
            <person name="Song R."/>
        </authorList>
    </citation>
    <scope>NUCLEOTIDE SEQUENCE [LARGE SCALE GENOMIC DNA]</scope>
</reference>
<proteinExistence type="predicted"/>
<gene>
    <name evidence="2" type="ORF">Vbra_20948</name>
</gene>
<dbReference type="EMBL" id="CDMY01000329">
    <property type="protein sequence ID" value="CEM02562.1"/>
    <property type="molecule type" value="Genomic_DNA"/>
</dbReference>
<evidence type="ECO:0000256" key="1">
    <source>
        <dbReference type="SAM" id="MobiDB-lite"/>
    </source>
</evidence>
<dbReference type="Proteomes" id="UP000041254">
    <property type="component" value="Unassembled WGS sequence"/>
</dbReference>
<feature type="compositionally biased region" description="Basic and acidic residues" evidence="1">
    <location>
        <begin position="94"/>
        <end position="112"/>
    </location>
</feature>
<sequence>MWSTNTSHTPVVALDSAPSPTFVALSDTTHKHVMSTDLPSKEKLPPDRQQVPKPPHVEGEAEQKDQEMVLAGDGCRPTPIVSADDAAAAPQAPEGKEAAPKRATDGGEEDKPKKRHKTADLPASEGDSDSLLRSRLKKLITDLQISPSIYKGIDKGDSSVAMLNQRVMEKCAELGVTANGEVRLPTPEEEKAYRKKRKQQKVYEEVMDGVSTDNILKEGEDGRRQRRPAAVKAELVNASELAKDQPKKDARDAPKSRKPPSGLSPRSGTNPSLPPMASSTSSPPHNGVRNAARSPTDRDGVRRGASGAGGDVGGVPRRQSSGLSKLIVSKKDVPVQKKFGRKATKAERMMLAKPDEDEDDYDPDAFKSLLKTE</sequence>
<dbReference type="VEuPathDB" id="CryptoDB:Vbra_20948"/>
<accession>A0A0G4EVV6</accession>
<protein>
    <submittedName>
        <fullName evidence="2">Uncharacterized protein</fullName>
    </submittedName>
</protein>
<evidence type="ECO:0000313" key="3">
    <source>
        <dbReference type="Proteomes" id="UP000041254"/>
    </source>
</evidence>
<dbReference type="InParanoid" id="A0A0G4EVV6"/>
<feature type="compositionally biased region" description="Basic and acidic residues" evidence="1">
    <location>
        <begin position="55"/>
        <end position="67"/>
    </location>
</feature>
<feature type="compositionally biased region" description="Low complexity" evidence="1">
    <location>
        <begin position="83"/>
        <end position="93"/>
    </location>
</feature>
<feature type="region of interest" description="Disordered" evidence="1">
    <location>
        <begin position="183"/>
        <end position="373"/>
    </location>
</feature>
<feature type="region of interest" description="Disordered" evidence="1">
    <location>
        <begin position="27"/>
        <end position="131"/>
    </location>
</feature>